<evidence type="ECO:0000313" key="3">
    <source>
        <dbReference type="Proteomes" id="UP001150538"/>
    </source>
</evidence>
<feature type="region of interest" description="Disordered" evidence="1">
    <location>
        <begin position="241"/>
        <end position="405"/>
    </location>
</feature>
<dbReference type="Proteomes" id="UP001150538">
    <property type="component" value="Unassembled WGS sequence"/>
</dbReference>
<organism evidence="2 3">
    <name type="scientific">Mycoemilia scoparia</name>
    <dbReference type="NCBI Taxonomy" id="417184"/>
    <lineage>
        <taxon>Eukaryota</taxon>
        <taxon>Fungi</taxon>
        <taxon>Fungi incertae sedis</taxon>
        <taxon>Zoopagomycota</taxon>
        <taxon>Kickxellomycotina</taxon>
        <taxon>Kickxellomycetes</taxon>
        <taxon>Kickxellales</taxon>
        <taxon>Kickxellaceae</taxon>
        <taxon>Mycoemilia</taxon>
    </lineage>
</organism>
<reference evidence="2" key="1">
    <citation type="submission" date="2022-07" db="EMBL/GenBank/DDBJ databases">
        <title>Phylogenomic reconstructions and comparative analyses of Kickxellomycotina fungi.</title>
        <authorList>
            <person name="Reynolds N.K."/>
            <person name="Stajich J.E."/>
            <person name="Barry K."/>
            <person name="Grigoriev I.V."/>
            <person name="Crous P."/>
            <person name="Smith M.E."/>
        </authorList>
    </citation>
    <scope>NUCLEOTIDE SEQUENCE</scope>
    <source>
        <strain evidence="2">NBRC 100468</strain>
    </source>
</reference>
<gene>
    <name evidence="2" type="ORF">H4219_004734</name>
</gene>
<name>A0A9W8DQV0_9FUNG</name>
<comment type="caution">
    <text evidence="2">The sequence shown here is derived from an EMBL/GenBank/DDBJ whole genome shotgun (WGS) entry which is preliminary data.</text>
</comment>
<evidence type="ECO:0000256" key="1">
    <source>
        <dbReference type="SAM" id="MobiDB-lite"/>
    </source>
</evidence>
<sequence>MNAVPAYPTMSLNMPIGMSAKSSPPGLKHEAGQMGNSELLERTCTKLAKTSSIVLELCESLHENAVRNEGRAREGSSATTISNALSNACNILKAENQCQATYQGLLKSIRRSLAAFASILPQLTSSNIQDAVVRSGILNLQLAIIEIKLAYEEVAAVISQSTTPQKQSSSTFPSVQNNAVKSIEKPLTLNQKTQATMLTKKGMQDTSFLASGRHAIIAANALLQALYSCIQEHPSLAAFSKAEKDSLKPSGPISVSHTASTPTTTNNGSSRHRRTYSEVLSSNIEAVRRSPSSFQYNRNQRYTNTKRPGAPISKPDPAHIRNVSDSQVILEGNGYTENNGGPTRSILPTNDHGLNNSSNSVAVDNEKQALPQRPLRMSSADESSKSRQVRFTVSAEKKQPQDSVSRLTISSVAAFERLIEATKAFDTASSKLSTSLHKFETTNRMKRQGRSHSVNESTNKSQQKTPTSHPRLRRIHSSFSGTTNAKPQSDSPAHTSRFPAIKRKGSLTSTITPQGILLLHQPKSQSSLMCPSPPMLPHSPLATIREVGDDKAQRGGAKHEYPNASKEAFQKASEEAHRSAVDDLAQSSNGFLRAMIELSKIIKEPEIVKSLDQSVLGPFKNLANNSRQLAKDLKMANIKPTTTTPT</sequence>
<feature type="compositionally biased region" description="Polar residues" evidence="1">
    <location>
        <begin position="253"/>
        <end position="269"/>
    </location>
</feature>
<protein>
    <submittedName>
        <fullName evidence="2">Uncharacterized protein</fullName>
    </submittedName>
</protein>
<feature type="compositionally biased region" description="Polar residues" evidence="1">
    <location>
        <begin position="451"/>
        <end position="468"/>
    </location>
</feature>
<feature type="compositionally biased region" description="Polar residues" evidence="1">
    <location>
        <begin position="335"/>
        <end position="362"/>
    </location>
</feature>
<feature type="region of interest" description="Disordered" evidence="1">
    <location>
        <begin position="437"/>
        <end position="506"/>
    </location>
</feature>
<proteinExistence type="predicted"/>
<feature type="compositionally biased region" description="Polar residues" evidence="1">
    <location>
        <begin position="278"/>
        <end position="306"/>
    </location>
</feature>
<keyword evidence="3" id="KW-1185">Reference proteome</keyword>
<dbReference type="AlphaFoldDB" id="A0A9W8DQV0"/>
<feature type="compositionally biased region" description="Polar residues" evidence="1">
    <location>
        <begin position="477"/>
        <end position="494"/>
    </location>
</feature>
<dbReference type="EMBL" id="JANBPU010000192">
    <property type="protein sequence ID" value="KAJ1914542.1"/>
    <property type="molecule type" value="Genomic_DNA"/>
</dbReference>
<evidence type="ECO:0000313" key="2">
    <source>
        <dbReference type="EMBL" id="KAJ1914542.1"/>
    </source>
</evidence>
<accession>A0A9W8DQV0</accession>